<evidence type="ECO:0000313" key="1">
    <source>
        <dbReference type="EMBL" id="MDT0416587.1"/>
    </source>
</evidence>
<dbReference type="RefSeq" id="WP_007822406.1">
    <property type="nucleotide sequence ID" value="NZ_JAVRER010000018.1"/>
</dbReference>
<organism evidence="1 2">
    <name type="scientific">Streptomyces evansiae</name>
    <dbReference type="NCBI Taxonomy" id="3075535"/>
    <lineage>
        <taxon>Bacteria</taxon>
        <taxon>Bacillati</taxon>
        <taxon>Actinomycetota</taxon>
        <taxon>Actinomycetes</taxon>
        <taxon>Kitasatosporales</taxon>
        <taxon>Streptomycetaceae</taxon>
        <taxon>Streptomyces</taxon>
    </lineage>
</organism>
<protein>
    <submittedName>
        <fullName evidence="1">Formylmethionine deformylase</fullName>
    </submittedName>
</protein>
<gene>
    <name evidence="1" type="ORF">RM574_13930</name>
</gene>
<proteinExistence type="predicted"/>
<dbReference type="Proteomes" id="UP001183607">
    <property type="component" value="Unassembled WGS sequence"/>
</dbReference>
<evidence type="ECO:0000313" key="2">
    <source>
        <dbReference type="Proteomes" id="UP001183607"/>
    </source>
</evidence>
<accession>A0ABD5E736</accession>
<name>A0ABD5E736_9ACTN</name>
<comment type="caution">
    <text evidence="1">The sequence shown here is derived from an EMBL/GenBank/DDBJ whole genome shotgun (WGS) entry which is preliminary data.</text>
</comment>
<dbReference type="EMBL" id="JAVRER010000018">
    <property type="protein sequence ID" value="MDT0416587.1"/>
    <property type="molecule type" value="Genomic_DNA"/>
</dbReference>
<sequence length="242" mass="25363">MSGRVAGRVATLEVGTVFLATSRGGDASGGWLLARARLEDVAEAAGWLRGEACRLADRLDPEPGARWARAGAVHQATGPGPDAPAALRAWAVDAERQSLVRELLRLRQPFALRFPDPGGAWYELGAGPVPAYASRADGAQGPPRCEAAGHVTPYVAEMALNAARTPGDPPRTLVRCALAPHLTCEHEGIVRELRGPGGHVWGSFGIGVPVWRLRVAGPCSRQAGREPCGLYADHPGACVPAV</sequence>
<dbReference type="AlphaFoldDB" id="A0ABD5E736"/>
<reference evidence="2" key="1">
    <citation type="submission" date="2023-07" db="EMBL/GenBank/DDBJ databases">
        <title>30 novel species of actinomycetes from the DSMZ collection.</title>
        <authorList>
            <person name="Nouioui I."/>
        </authorList>
    </citation>
    <scope>NUCLEOTIDE SEQUENCE [LARGE SCALE GENOMIC DNA]</scope>
    <source>
        <strain evidence="2">DSM 41982</strain>
    </source>
</reference>